<evidence type="ECO:0000313" key="4">
    <source>
        <dbReference type="Proteomes" id="UP000887568"/>
    </source>
</evidence>
<evidence type="ECO:0000313" key="3">
    <source>
        <dbReference type="EnsemblMetazoa" id="XP_038049765.1"/>
    </source>
</evidence>
<dbReference type="AlphaFoldDB" id="A0A913ZFL6"/>
<keyword evidence="4" id="KW-1185">Reference proteome</keyword>
<dbReference type="OMA" id="SDNCEAF"/>
<evidence type="ECO:0000259" key="2">
    <source>
        <dbReference type="PROSITE" id="PS51934"/>
    </source>
</evidence>
<dbReference type="Pfam" id="PF04970">
    <property type="entry name" value="LRAT"/>
    <property type="match status" value="2"/>
</dbReference>
<dbReference type="SMART" id="SM00005">
    <property type="entry name" value="DEATH"/>
    <property type="match status" value="2"/>
</dbReference>
<organism evidence="3 4">
    <name type="scientific">Patiria miniata</name>
    <name type="common">Bat star</name>
    <name type="synonym">Asterina miniata</name>
    <dbReference type="NCBI Taxonomy" id="46514"/>
    <lineage>
        <taxon>Eukaryota</taxon>
        <taxon>Metazoa</taxon>
        <taxon>Echinodermata</taxon>
        <taxon>Eleutherozoa</taxon>
        <taxon>Asterozoa</taxon>
        <taxon>Asteroidea</taxon>
        <taxon>Valvatacea</taxon>
        <taxon>Valvatida</taxon>
        <taxon>Asterinidae</taxon>
        <taxon>Patiria</taxon>
    </lineage>
</organism>
<dbReference type="EnsemblMetazoa" id="XM_038193837.1">
    <property type="protein sequence ID" value="XP_038049765.1"/>
    <property type="gene ID" value="LOC119723274"/>
</dbReference>
<feature type="domain" description="LRAT" evidence="2">
    <location>
        <begin position="284"/>
        <end position="391"/>
    </location>
</feature>
<feature type="domain" description="Death" evidence="1">
    <location>
        <begin position="10"/>
        <end position="94"/>
    </location>
</feature>
<sequence>MAKQASDEFDDEMLENVANSLDQAWPTVATYLSFDDGDCQAIIEAHPGHINQQALQMLTAWRAGYAGADILAELKGALREVGLHTLLHELGEEILETPTLQKVAKSVDEEWPQLALYLSFDVEQCQHIQAAFPTTKEQAGQMIAAWRQSFTGDNPVEYLATALIAIGRDDLARELAPHQKHPKCHCDNNKPLKYRPYYSKGEDGGSRLLGICCTNCGQEWLEGRFLFHPDEDNTRPSVKLRGVLLKKQLEVPTESNPAFQVKGSRTKIENFKFVCDYLKVGDHITWRRHWGYWHHAIVSEIDGVGGRVKVIQWCKSGCGVIKIIEKWLELSQEEGELYRIDYEKKITEVNTPELVIARARSRLDDTGYGVFSDNCEAFASYCKTGLAESWQVVWLYQKIKSVVKGALASVFGKAGFIVAREYAKDGAKAFLEQGTEAAAKKVVVAETFERLSHGTNAVGAGIILVFDGCACVYDLDQIYKNRNRGDLSRQDFISSAFSRVSEAVLGAGLAVGGGIAGESVGFSAGAAAGTFIMPGLGTAVGAFIGSIVGGVIGSTLGRYIGVSVGSPIGRALAITIGTNDRAVKNIRDLNPGDQVVFFGNLLHPRHHAIVVDCDPLKGKVRVVHNTYQNGVVEELVDFSQPVYRLEYDKECYPPDEVIKRARSKIGDETYKYSLAFNNCKSFGRWCKVK</sequence>
<dbReference type="GO" id="GO:0007165">
    <property type="term" value="P:signal transduction"/>
    <property type="evidence" value="ECO:0007669"/>
    <property type="project" value="InterPro"/>
</dbReference>
<dbReference type="InterPro" id="IPR007053">
    <property type="entry name" value="LRAT_dom"/>
</dbReference>
<dbReference type="Proteomes" id="UP000887568">
    <property type="component" value="Unplaced"/>
</dbReference>
<dbReference type="PROSITE" id="PS51934">
    <property type="entry name" value="LRAT"/>
    <property type="match status" value="1"/>
</dbReference>
<dbReference type="PANTHER" id="PTHR46137:SF3">
    <property type="entry name" value="OS05G0310600 PROTEIN"/>
    <property type="match status" value="1"/>
</dbReference>
<dbReference type="InterPro" id="IPR011029">
    <property type="entry name" value="DEATH-like_dom_sf"/>
</dbReference>
<dbReference type="Gene3D" id="3.90.1720.10">
    <property type="entry name" value="endopeptidase domain like (from Nostoc punctiforme)"/>
    <property type="match status" value="2"/>
</dbReference>
<dbReference type="Gene3D" id="1.10.533.10">
    <property type="entry name" value="Death Domain, Fas"/>
    <property type="match status" value="2"/>
</dbReference>
<name>A0A913ZFL6_PATMI</name>
<protein>
    <recommendedName>
        <fullName evidence="5">LRAT domain-containing protein</fullName>
    </recommendedName>
</protein>
<dbReference type="GeneID" id="119723274"/>
<evidence type="ECO:0008006" key="5">
    <source>
        <dbReference type="Google" id="ProtNLM"/>
    </source>
</evidence>
<evidence type="ECO:0000259" key="1">
    <source>
        <dbReference type="PROSITE" id="PS50017"/>
    </source>
</evidence>
<dbReference type="InterPro" id="IPR000488">
    <property type="entry name" value="Death_dom"/>
</dbReference>
<dbReference type="PANTHER" id="PTHR46137">
    <property type="entry name" value="OS05G0310600 PROTEIN"/>
    <property type="match status" value="1"/>
</dbReference>
<dbReference type="OrthoDB" id="421951at2759"/>
<reference evidence="3" key="1">
    <citation type="submission" date="2022-11" db="UniProtKB">
        <authorList>
            <consortium name="EnsemblMetazoa"/>
        </authorList>
    </citation>
    <scope>IDENTIFICATION</scope>
</reference>
<dbReference type="PROSITE" id="PS50017">
    <property type="entry name" value="DEATH_DOMAIN"/>
    <property type="match status" value="2"/>
</dbReference>
<dbReference type="Pfam" id="PF00531">
    <property type="entry name" value="Death"/>
    <property type="match status" value="2"/>
</dbReference>
<accession>A0A913ZFL6</accession>
<dbReference type="RefSeq" id="XP_038049765.1">
    <property type="nucleotide sequence ID" value="XM_038193837.1"/>
</dbReference>
<proteinExistence type="predicted"/>
<feature type="domain" description="Death" evidence="1">
    <location>
        <begin position="96"/>
        <end position="179"/>
    </location>
</feature>
<dbReference type="SUPFAM" id="SSF47986">
    <property type="entry name" value="DEATH domain"/>
    <property type="match status" value="2"/>
</dbReference>
<dbReference type="CDD" id="cd01670">
    <property type="entry name" value="Death"/>
    <property type="match status" value="1"/>
</dbReference>